<dbReference type="EMBL" id="LAZR01008077">
    <property type="protein sequence ID" value="KKM81097.1"/>
    <property type="molecule type" value="Genomic_DNA"/>
</dbReference>
<reference evidence="1" key="1">
    <citation type="journal article" date="2015" name="Nature">
        <title>Complex archaea that bridge the gap between prokaryotes and eukaryotes.</title>
        <authorList>
            <person name="Spang A."/>
            <person name="Saw J.H."/>
            <person name="Jorgensen S.L."/>
            <person name="Zaremba-Niedzwiedzka K."/>
            <person name="Martijn J."/>
            <person name="Lind A.E."/>
            <person name="van Eijk R."/>
            <person name="Schleper C."/>
            <person name="Guy L."/>
            <person name="Ettema T.J."/>
        </authorList>
    </citation>
    <scope>NUCLEOTIDE SEQUENCE</scope>
</reference>
<sequence>MNNMWIEEARLIAEQCWNNEETKGIKKDPALVEAIARTVAVWMDTGAQHARNTEFYRGLLDECAGHLGEEVYIADDGSVMEDPLRLKIPALVSDLAVRARGITHG</sequence>
<gene>
    <name evidence="1" type="ORF">LCGC14_1333260</name>
</gene>
<proteinExistence type="predicted"/>
<evidence type="ECO:0000313" key="1">
    <source>
        <dbReference type="EMBL" id="KKM81097.1"/>
    </source>
</evidence>
<organism evidence="1">
    <name type="scientific">marine sediment metagenome</name>
    <dbReference type="NCBI Taxonomy" id="412755"/>
    <lineage>
        <taxon>unclassified sequences</taxon>
        <taxon>metagenomes</taxon>
        <taxon>ecological metagenomes</taxon>
    </lineage>
</organism>
<protein>
    <submittedName>
        <fullName evidence="1">Uncharacterized protein</fullName>
    </submittedName>
</protein>
<comment type="caution">
    <text evidence="1">The sequence shown here is derived from an EMBL/GenBank/DDBJ whole genome shotgun (WGS) entry which is preliminary data.</text>
</comment>
<dbReference type="AlphaFoldDB" id="A0A0F9NID9"/>
<name>A0A0F9NID9_9ZZZZ</name>
<accession>A0A0F9NID9</accession>